<sequence length="119" mass="12928">MSHCVKLHLEDHGQDFLHFLVLMDDDGFAGTIVDTQPCQGWVWNGRRLTAASLMVGRRPVFAEPAGAVLNYPIKGAETAAPPAGGMICRKLGVRVVERLGICQGCEHRDCPAQSWGARS</sequence>
<dbReference type="RefSeq" id="WP_211546287.1">
    <property type="nucleotide sequence ID" value="NZ_JAGTUF010000001.1"/>
</dbReference>
<name>A0ABS5I995_9PROT</name>
<keyword evidence="2" id="KW-1185">Reference proteome</keyword>
<protein>
    <submittedName>
        <fullName evidence="1">Uncharacterized protein</fullName>
    </submittedName>
</protein>
<evidence type="ECO:0000313" key="1">
    <source>
        <dbReference type="EMBL" id="MBR9970831.1"/>
    </source>
</evidence>
<dbReference type="EMBL" id="JAGTUF010000001">
    <property type="protein sequence ID" value="MBR9970831.1"/>
    <property type="molecule type" value="Genomic_DNA"/>
</dbReference>
<dbReference type="Proteomes" id="UP000680714">
    <property type="component" value="Unassembled WGS sequence"/>
</dbReference>
<comment type="caution">
    <text evidence="1">The sequence shown here is derived from an EMBL/GenBank/DDBJ whole genome shotgun (WGS) entry which is preliminary data.</text>
</comment>
<accession>A0ABS5I995</accession>
<evidence type="ECO:0000313" key="2">
    <source>
        <dbReference type="Proteomes" id="UP000680714"/>
    </source>
</evidence>
<proteinExistence type="predicted"/>
<reference evidence="1 2" key="1">
    <citation type="submission" date="2021-04" db="EMBL/GenBank/DDBJ databases">
        <title>Magnetospirillum sulfuroxidans sp. nov., a facultative chemolithoautotrophic sulfur-oxidizing alphaproteobacterium isolated from freshwater sediment and proposals for Paramagetospirillum gen. nov., and Magnetospirillaceae fam. nov.</title>
        <authorList>
            <person name="Koziaeva V."/>
            <person name="Geelhoed J.S."/>
            <person name="Sorokin D.Y."/>
            <person name="Grouzdev D.S."/>
        </authorList>
    </citation>
    <scope>NUCLEOTIDE SEQUENCE [LARGE SCALE GENOMIC DNA]</scope>
    <source>
        <strain evidence="1 2">J10</strain>
    </source>
</reference>
<organism evidence="1 2">
    <name type="scientific">Magnetospirillum sulfuroxidans</name>
    <dbReference type="NCBI Taxonomy" id="611300"/>
    <lineage>
        <taxon>Bacteria</taxon>
        <taxon>Pseudomonadati</taxon>
        <taxon>Pseudomonadota</taxon>
        <taxon>Alphaproteobacteria</taxon>
        <taxon>Rhodospirillales</taxon>
        <taxon>Rhodospirillaceae</taxon>
        <taxon>Magnetospirillum</taxon>
    </lineage>
</organism>
<gene>
    <name evidence="1" type="ORF">KEC16_03780</name>
</gene>